<protein>
    <submittedName>
        <fullName evidence="2">Uncharacterized protein</fullName>
    </submittedName>
</protein>
<feature type="region of interest" description="Disordered" evidence="1">
    <location>
        <begin position="135"/>
        <end position="166"/>
    </location>
</feature>
<evidence type="ECO:0000256" key="1">
    <source>
        <dbReference type="SAM" id="MobiDB-lite"/>
    </source>
</evidence>
<reference evidence="2" key="1">
    <citation type="submission" date="2020-03" db="EMBL/GenBank/DDBJ databases">
        <authorList>
            <person name="Weist P."/>
        </authorList>
    </citation>
    <scope>NUCLEOTIDE SEQUENCE</scope>
</reference>
<accession>A0A9N7VTQ3</accession>
<feature type="compositionally biased region" description="Pro residues" evidence="1">
    <location>
        <begin position="140"/>
        <end position="149"/>
    </location>
</feature>
<organism evidence="2 3">
    <name type="scientific">Pleuronectes platessa</name>
    <name type="common">European plaice</name>
    <dbReference type="NCBI Taxonomy" id="8262"/>
    <lineage>
        <taxon>Eukaryota</taxon>
        <taxon>Metazoa</taxon>
        <taxon>Chordata</taxon>
        <taxon>Craniata</taxon>
        <taxon>Vertebrata</taxon>
        <taxon>Euteleostomi</taxon>
        <taxon>Actinopterygii</taxon>
        <taxon>Neopterygii</taxon>
        <taxon>Teleostei</taxon>
        <taxon>Neoteleostei</taxon>
        <taxon>Acanthomorphata</taxon>
        <taxon>Carangaria</taxon>
        <taxon>Pleuronectiformes</taxon>
        <taxon>Pleuronectoidei</taxon>
        <taxon>Pleuronectidae</taxon>
        <taxon>Pleuronectes</taxon>
    </lineage>
</organism>
<evidence type="ECO:0000313" key="3">
    <source>
        <dbReference type="Proteomes" id="UP001153269"/>
    </source>
</evidence>
<dbReference type="AlphaFoldDB" id="A0A9N7VTQ3"/>
<dbReference type="Proteomes" id="UP001153269">
    <property type="component" value="Unassembled WGS sequence"/>
</dbReference>
<comment type="caution">
    <text evidence="2">The sequence shown here is derived from an EMBL/GenBank/DDBJ whole genome shotgun (WGS) entry which is preliminary data.</text>
</comment>
<evidence type="ECO:0000313" key="2">
    <source>
        <dbReference type="EMBL" id="CAB1455097.1"/>
    </source>
</evidence>
<gene>
    <name evidence="2" type="ORF">PLEPLA_LOCUS42867</name>
</gene>
<keyword evidence="3" id="KW-1185">Reference proteome</keyword>
<proteinExistence type="predicted"/>
<name>A0A9N7VTQ3_PLEPL</name>
<sequence length="177" mass="19307">MTSYLDTELSRVQVTGAVHLTVKGKCSVGDWERNYSGFASLGLGGGGDPAYSGGLCPAYRCWSQDGEDEDGASHSPTAELLSWQQQPPPAWAYNAQARRTRTVVSLPFRRWRGFYAQVCCCPGHFCCRGTTGRLRRPLSKTPPPPPTEPPGRGTERGPEEDTETDPFKCVSLLARAV</sequence>
<dbReference type="EMBL" id="CADEAL010004239">
    <property type="protein sequence ID" value="CAB1455097.1"/>
    <property type="molecule type" value="Genomic_DNA"/>
</dbReference>